<evidence type="ECO:0000313" key="11">
    <source>
        <dbReference type="Proteomes" id="UP000886890"/>
    </source>
</evidence>
<organism evidence="10 11">
    <name type="scientific">Candidatus Fusicatenibacter merdavium</name>
    <dbReference type="NCBI Taxonomy" id="2838600"/>
    <lineage>
        <taxon>Bacteria</taxon>
        <taxon>Bacillati</taxon>
        <taxon>Bacillota</taxon>
        <taxon>Clostridia</taxon>
        <taxon>Lachnospirales</taxon>
        <taxon>Lachnospiraceae</taxon>
        <taxon>Fusicatenibacter</taxon>
    </lineage>
</organism>
<dbReference type="Pfam" id="PF00072">
    <property type="entry name" value="Response_reg"/>
    <property type="match status" value="1"/>
</dbReference>
<keyword evidence="3 7" id="KW-0238">DNA-binding</keyword>
<dbReference type="Gene3D" id="6.10.250.690">
    <property type="match status" value="1"/>
</dbReference>
<dbReference type="AlphaFoldDB" id="A0A9D2BIB3"/>
<dbReference type="CDD" id="cd00383">
    <property type="entry name" value="trans_reg_C"/>
    <property type="match status" value="1"/>
</dbReference>
<comment type="function">
    <text evidence="5">May play the central regulatory role in sporulation. It may be an element of the effector pathway responsible for the activation of sporulation genes in response to nutritional stress. Spo0A may act in concert with spo0H (a sigma factor) to control the expression of some genes that are critical to the sporulation process.</text>
</comment>
<proteinExistence type="predicted"/>
<dbReference type="GO" id="GO:0006355">
    <property type="term" value="P:regulation of DNA-templated transcription"/>
    <property type="evidence" value="ECO:0007669"/>
    <property type="project" value="InterPro"/>
</dbReference>
<gene>
    <name evidence="10" type="ORF">H9734_06065</name>
</gene>
<dbReference type="Gene3D" id="1.10.10.10">
    <property type="entry name" value="Winged helix-like DNA-binding domain superfamily/Winged helix DNA-binding domain"/>
    <property type="match status" value="1"/>
</dbReference>
<dbReference type="PANTHER" id="PTHR48111">
    <property type="entry name" value="REGULATOR OF RPOS"/>
    <property type="match status" value="1"/>
</dbReference>
<evidence type="ECO:0000256" key="7">
    <source>
        <dbReference type="PROSITE-ProRule" id="PRU01091"/>
    </source>
</evidence>
<dbReference type="SMART" id="SM00862">
    <property type="entry name" value="Trans_reg_C"/>
    <property type="match status" value="1"/>
</dbReference>
<feature type="DNA-binding region" description="OmpR/PhoB-type" evidence="7">
    <location>
        <begin position="124"/>
        <end position="224"/>
    </location>
</feature>
<dbReference type="Pfam" id="PF00486">
    <property type="entry name" value="Trans_reg_C"/>
    <property type="match status" value="1"/>
</dbReference>
<protein>
    <recommendedName>
        <fullName evidence="1">Stage 0 sporulation protein A homolog</fullName>
    </recommendedName>
</protein>
<evidence type="ECO:0000256" key="3">
    <source>
        <dbReference type="ARBA" id="ARBA00023125"/>
    </source>
</evidence>
<dbReference type="GO" id="GO:0000156">
    <property type="term" value="F:phosphorelay response regulator activity"/>
    <property type="evidence" value="ECO:0007669"/>
    <property type="project" value="TreeGrafter"/>
</dbReference>
<sequence length="225" mass="25278">METKLLLVEDDEGIVRSLTEFLRKEEFRVVSAPGQQKALELAEKQAFDLTLLDISLADGNGFVVCSALKQIRDIPVIFLTASGDEHSIVTGLDMGADDYVSKPFRPRELVSRIRSVLRRAGKSGARLSLGPVTVDTEKGIAYRGGKELNLSALEYRLLLIFLNNRGRLLTRSQLLEEIWDMAGDFVNDNTLTVYIKRIREKIEEDPQNPRLILTVRGLGYRTGEE</sequence>
<dbReference type="CDD" id="cd17574">
    <property type="entry name" value="REC_OmpR"/>
    <property type="match status" value="1"/>
</dbReference>
<dbReference type="GO" id="GO:0032993">
    <property type="term" value="C:protein-DNA complex"/>
    <property type="evidence" value="ECO:0007669"/>
    <property type="project" value="TreeGrafter"/>
</dbReference>
<evidence type="ECO:0000259" key="9">
    <source>
        <dbReference type="PROSITE" id="PS51755"/>
    </source>
</evidence>
<evidence type="ECO:0000256" key="5">
    <source>
        <dbReference type="ARBA" id="ARBA00024867"/>
    </source>
</evidence>
<dbReference type="GO" id="GO:0005829">
    <property type="term" value="C:cytosol"/>
    <property type="evidence" value="ECO:0007669"/>
    <property type="project" value="TreeGrafter"/>
</dbReference>
<reference evidence="10" key="2">
    <citation type="submission" date="2021-04" db="EMBL/GenBank/DDBJ databases">
        <authorList>
            <person name="Gilroy R."/>
        </authorList>
    </citation>
    <scope>NUCLEOTIDE SEQUENCE</scope>
    <source>
        <strain evidence="10">CHK183-1962</strain>
    </source>
</reference>
<dbReference type="SUPFAM" id="SSF52172">
    <property type="entry name" value="CheY-like"/>
    <property type="match status" value="1"/>
</dbReference>
<dbReference type="InterPro" id="IPR011006">
    <property type="entry name" value="CheY-like_superfamily"/>
</dbReference>
<feature type="domain" description="Response regulatory" evidence="8">
    <location>
        <begin position="4"/>
        <end position="117"/>
    </location>
</feature>
<name>A0A9D2BIB3_9FIRM</name>
<dbReference type="InterPro" id="IPR036388">
    <property type="entry name" value="WH-like_DNA-bd_sf"/>
</dbReference>
<dbReference type="InterPro" id="IPR039420">
    <property type="entry name" value="WalR-like"/>
</dbReference>
<feature type="modified residue" description="4-aspartylphosphate" evidence="6">
    <location>
        <position position="53"/>
    </location>
</feature>
<dbReference type="Gene3D" id="3.40.50.2300">
    <property type="match status" value="1"/>
</dbReference>
<comment type="caution">
    <text evidence="10">The sequence shown here is derived from an EMBL/GenBank/DDBJ whole genome shotgun (WGS) entry which is preliminary data.</text>
</comment>
<accession>A0A9D2BIB3</accession>
<dbReference type="InterPro" id="IPR001867">
    <property type="entry name" value="OmpR/PhoB-type_DNA-bd"/>
</dbReference>
<evidence type="ECO:0000256" key="1">
    <source>
        <dbReference type="ARBA" id="ARBA00018672"/>
    </source>
</evidence>
<dbReference type="InterPro" id="IPR001789">
    <property type="entry name" value="Sig_transdc_resp-reg_receiver"/>
</dbReference>
<dbReference type="Proteomes" id="UP000886890">
    <property type="component" value="Unassembled WGS sequence"/>
</dbReference>
<dbReference type="GO" id="GO:0000976">
    <property type="term" value="F:transcription cis-regulatory region binding"/>
    <property type="evidence" value="ECO:0007669"/>
    <property type="project" value="TreeGrafter"/>
</dbReference>
<keyword evidence="4" id="KW-0804">Transcription</keyword>
<keyword evidence="2" id="KW-0805">Transcription regulation</keyword>
<evidence type="ECO:0000256" key="2">
    <source>
        <dbReference type="ARBA" id="ARBA00023015"/>
    </source>
</evidence>
<dbReference type="PROSITE" id="PS50110">
    <property type="entry name" value="RESPONSE_REGULATORY"/>
    <property type="match status" value="1"/>
</dbReference>
<dbReference type="EMBL" id="DXEK01000099">
    <property type="protein sequence ID" value="HIX77143.1"/>
    <property type="molecule type" value="Genomic_DNA"/>
</dbReference>
<dbReference type="PROSITE" id="PS51755">
    <property type="entry name" value="OMPR_PHOB"/>
    <property type="match status" value="1"/>
</dbReference>
<dbReference type="PANTHER" id="PTHR48111:SF73">
    <property type="entry name" value="ALKALINE PHOSPHATASE SYNTHESIS TRANSCRIPTIONAL REGULATORY PROTEIN PHOP"/>
    <property type="match status" value="1"/>
</dbReference>
<dbReference type="SMART" id="SM00448">
    <property type="entry name" value="REC"/>
    <property type="match status" value="1"/>
</dbReference>
<keyword evidence="6" id="KW-0597">Phosphoprotein</keyword>
<feature type="domain" description="OmpR/PhoB-type" evidence="9">
    <location>
        <begin position="124"/>
        <end position="224"/>
    </location>
</feature>
<evidence type="ECO:0000256" key="6">
    <source>
        <dbReference type="PROSITE-ProRule" id="PRU00169"/>
    </source>
</evidence>
<evidence type="ECO:0000256" key="4">
    <source>
        <dbReference type="ARBA" id="ARBA00023163"/>
    </source>
</evidence>
<evidence type="ECO:0000259" key="8">
    <source>
        <dbReference type="PROSITE" id="PS50110"/>
    </source>
</evidence>
<reference evidence="10" key="1">
    <citation type="journal article" date="2021" name="PeerJ">
        <title>Extensive microbial diversity within the chicken gut microbiome revealed by metagenomics and culture.</title>
        <authorList>
            <person name="Gilroy R."/>
            <person name="Ravi A."/>
            <person name="Getino M."/>
            <person name="Pursley I."/>
            <person name="Horton D.L."/>
            <person name="Alikhan N.F."/>
            <person name="Baker D."/>
            <person name="Gharbi K."/>
            <person name="Hall N."/>
            <person name="Watson M."/>
            <person name="Adriaenssens E.M."/>
            <person name="Foster-Nyarko E."/>
            <person name="Jarju S."/>
            <person name="Secka A."/>
            <person name="Antonio M."/>
            <person name="Oren A."/>
            <person name="Chaudhuri R.R."/>
            <person name="La Ragione R."/>
            <person name="Hildebrand F."/>
            <person name="Pallen M.J."/>
        </authorList>
    </citation>
    <scope>NUCLEOTIDE SEQUENCE</scope>
    <source>
        <strain evidence="10">CHK183-1962</strain>
    </source>
</reference>
<evidence type="ECO:0000313" key="10">
    <source>
        <dbReference type="EMBL" id="HIX77143.1"/>
    </source>
</evidence>